<evidence type="ECO:0000313" key="12">
    <source>
        <dbReference type="EMBL" id="EQD33364.1"/>
    </source>
</evidence>
<dbReference type="PANTHER" id="PTHR42197">
    <property type="entry name" value="TRNA (CYTIDINE(56)-2'-O)-METHYLTRANSFERASE"/>
    <property type="match status" value="1"/>
</dbReference>
<dbReference type="PANTHER" id="PTHR42197:SF1">
    <property type="entry name" value="TRNA (CYTIDINE(56)-2'-O)-METHYLTRANSFERASE"/>
    <property type="match status" value="1"/>
</dbReference>
<evidence type="ECO:0000256" key="8">
    <source>
        <dbReference type="ARBA" id="ARBA00022679"/>
    </source>
</evidence>
<dbReference type="GO" id="GO:0106059">
    <property type="term" value="F:tRNA (cytidine(56)-2'-O)-methyltransferase activity"/>
    <property type="evidence" value="ECO:0007669"/>
    <property type="project" value="UniProtKB-EC"/>
</dbReference>
<reference evidence="12" key="1">
    <citation type="submission" date="2013-08" db="EMBL/GenBank/DDBJ databases">
        <authorList>
            <person name="Mendez C."/>
            <person name="Richter M."/>
            <person name="Ferrer M."/>
            <person name="Sanchez J."/>
        </authorList>
    </citation>
    <scope>NUCLEOTIDE SEQUENCE</scope>
</reference>
<evidence type="ECO:0000256" key="2">
    <source>
        <dbReference type="ARBA" id="ARBA00004496"/>
    </source>
</evidence>
<comment type="caution">
    <text evidence="12">The sequence shown here is derived from an EMBL/GenBank/DDBJ whole genome shotgun (WGS) entry which is preliminary data.</text>
</comment>
<dbReference type="InterPro" id="IPR029026">
    <property type="entry name" value="tRNA_m1G_MTases_N"/>
</dbReference>
<comment type="subunit">
    <text evidence="4">Homodimer.</text>
</comment>
<comment type="subcellular location">
    <subcellularLocation>
        <location evidence="2">Cytoplasm</location>
    </subcellularLocation>
</comment>
<dbReference type="SUPFAM" id="SSF75217">
    <property type="entry name" value="alpha/beta knot"/>
    <property type="match status" value="1"/>
</dbReference>
<evidence type="ECO:0000256" key="9">
    <source>
        <dbReference type="ARBA" id="ARBA00022694"/>
    </source>
</evidence>
<evidence type="ECO:0000256" key="3">
    <source>
        <dbReference type="ARBA" id="ARBA00010324"/>
    </source>
</evidence>
<dbReference type="Gene3D" id="3.40.1280.10">
    <property type="match status" value="1"/>
</dbReference>
<sequence length="152" mass="17065">MALSARALGAERMYLHPPDPDLTERIHALTHRWGGDFEVEGIDDWRRLLREFDGTVVHLTMYGLPLERIAPRIRSQPRLLLVVGGAKVPFELYERARYNVAVGAQPHSEVAALALTLDRLIGPVSRRQFTGGTVRIRPSARGKRVVEKEAPP</sequence>
<evidence type="ECO:0000256" key="11">
    <source>
        <dbReference type="ARBA" id="ARBA00047792"/>
    </source>
</evidence>
<comment type="similarity">
    <text evidence="3">Belongs to the aTrm56 family.</text>
</comment>
<evidence type="ECO:0000256" key="6">
    <source>
        <dbReference type="ARBA" id="ARBA00013709"/>
    </source>
</evidence>
<dbReference type="Pfam" id="PF01994">
    <property type="entry name" value="Trm56"/>
    <property type="match status" value="1"/>
</dbReference>
<dbReference type="GO" id="GO:0002128">
    <property type="term" value="P:tRNA nucleoside ribose methylation"/>
    <property type="evidence" value="ECO:0007669"/>
    <property type="project" value="InterPro"/>
</dbReference>
<dbReference type="EC" id="2.1.1.206" evidence="5"/>
<dbReference type="InterPro" id="IPR002845">
    <property type="entry name" value="tRNA_mtfrase_aTrm56"/>
</dbReference>
<keyword evidence="8" id="KW-0808">Transferase</keyword>
<keyword evidence="7" id="KW-0963">Cytoplasm</keyword>
<evidence type="ECO:0000256" key="5">
    <source>
        <dbReference type="ARBA" id="ARBA00012624"/>
    </source>
</evidence>
<evidence type="ECO:0000256" key="1">
    <source>
        <dbReference type="ARBA" id="ARBA00003959"/>
    </source>
</evidence>
<dbReference type="EMBL" id="AUZZ01009543">
    <property type="protein sequence ID" value="EQD33364.1"/>
    <property type="molecule type" value="Genomic_DNA"/>
</dbReference>
<gene>
    <name evidence="12" type="ORF">B2A_13188</name>
</gene>
<evidence type="ECO:0000256" key="10">
    <source>
        <dbReference type="ARBA" id="ARBA00029826"/>
    </source>
</evidence>
<evidence type="ECO:0000256" key="4">
    <source>
        <dbReference type="ARBA" id="ARBA00011738"/>
    </source>
</evidence>
<name>T0ZXF5_9ZZZZ</name>
<proteinExistence type="inferred from homology"/>
<dbReference type="GO" id="GO:0005737">
    <property type="term" value="C:cytoplasm"/>
    <property type="evidence" value="ECO:0007669"/>
    <property type="project" value="UniProtKB-SubCell"/>
</dbReference>
<evidence type="ECO:0000256" key="7">
    <source>
        <dbReference type="ARBA" id="ARBA00022490"/>
    </source>
</evidence>
<organism evidence="12">
    <name type="scientific">mine drainage metagenome</name>
    <dbReference type="NCBI Taxonomy" id="410659"/>
    <lineage>
        <taxon>unclassified sequences</taxon>
        <taxon>metagenomes</taxon>
        <taxon>ecological metagenomes</taxon>
    </lineage>
</organism>
<dbReference type="AlphaFoldDB" id="T0ZXF5"/>
<comment type="catalytic activity">
    <reaction evidence="11">
        <text>cytidine(56) in tRNA + S-adenosyl-L-methionine = 2'-O-methylcytidine(56) in tRNA + S-adenosyl-L-homocysteine + H(+)</text>
        <dbReference type="Rhea" id="RHEA:42968"/>
        <dbReference type="Rhea" id="RHEA-COMP:10308"/>
        <dbReference type="Rhea" id="RHEA-COMP:10309"/>
        <dbReference type="ChEBI" id="CHEBI:15378"/>
        <dbReference type="ChEBI" id="CHEBI:57856"/>
        <dbReference type="ChEBI" id="CHEBI:59789"/>
        <dbReference type="ChEBI" id="CHEBI:74495"/>
        <dbReference type="ChEBI" id="CHEBI:82748"/>
        <dbReference type="EC" id="2.1.1.206"/>
    </reaction>
</comment>
<accession>T0ZXF5</accession>
<keyword evidence="12" id="KW-0489">Methyltransferase</keyword>
<comment type="function">
    <text evidence="1">Specifically catalyzes the AdoMet-dependent 2'-O-ribose methylation of cytidine at position 56 in tRNAs.</text>
</comment>
<dbReference type="InterPro" id="IPR029028">
    <property type="entry name" value="Alpha/beta_knot_MTases"/>
</dbReference>
<keyword evidence="9" id="KW-0819">tRNA processing</keyword>
<protein>
    <recommendedName>
        <fullName evidence="6">tRNA (cytidine(56)-2'-O)-methyltransferase</fullName>
        <ecNumber evidence="5">2.1.1.206</ecNumber>
    </recommendedName>
    <alternativeName>
        <fullName evidence="10">tRNA ribose 2'-O-methyltransferase aTrm56</fullName>
    </alternativeName>
</protein>
<reference evidence="12" key="2">
    <citation type="journal article" date="2014" name="ISME J.">
        <title>Microbial stratification in low pH oxic and suboxic macroscopic growths along an acid mine drainage.</title>
        <authorList>
            <person name="Mendez-Garcia C."/>
            <person name="Mesa V."/>
            <person name="Sprenger R.R."/>
            <person name="Richter M."/>
            <person name="Diez M.S."/>
            <person name="Solano J."/>
            <person name="Bargiela R."/>
            <person name="Golyshina O.V."/>
            <person name="Manteca A."/>
            <person name="Ramos J.L."/>
            <person name="Gallego J.R."/>
            <person name="Llorente I."/>
            <person name="Martins Dos Santos V.A."/>
            <person name="Jensen O.N."/>
            <person name="Pelaez A.I."/>
            <person name="Sanchez J."/>
            <person name="Ferrer M."/>
        </authorList>
    </citation>
    <scope>NUCLEOTIDE SEQUENCE</scope>
</reference>